<dbReference type="EMBL" id="JBIGHV010000001">
    <property type="protein sequence ID" value="MFG6428274.1"/>
    <property type="molecule type" value="Genomic_DNA"/>
</dbReference>
<dbReference type="CDD" id="cd02440">
    <property type="entry name" value="AdoMet_MTases"/>
    <property type="match status" value="1"/>
</dbReference>
<keyword evidence="1" id="KW-0489">Methyltransferase</keyword>
<dbReference type="GO" id="GO:0032259">
    <property type="term" value="P:methylation"/>
    <property type="evidence" value="ECO:0007669"/>
    <property type="project" value="UniProtKB-KW"/>
</dbReference>
<comment type="caution">
    <text evidence="1">The sequence shown here is derived from an EMBL/GenBank/DDBJ whole genome shotgun (WGS) entry which is preliminary data.</text>
</comment>
<dbReference type="Gene3D" id="3.40.50.150">
    <property type="entry name" value="Vaccinia Virus protein VP39"/>
    <property type="match status" value="1"/>
</dbReference>
<dbReference type="InterPro" id="IPR029063">
    <property type="entry name" value="SAM-dependent_MTases_sf"/>
</dbReference>
<dbReference type="PANTHER" id="PTHR43861">
    <property type="entry name" value="TRANS-ACONITATE 2-METHYLTRANSFERASE-RELATED"/>
    <property type="match status" value="1"/>
</dbReference>
<gene>
    <name evidence="1" type="ORF">ACG00Y_00025</name>
</gene>
<proteinExistence type="predicted"/>
<dbReference type="SUPFAM" id="SSF53335">
    <property type="entry name" value="S-adenosyl-L-methionine-dependent methyltransferases"/>
    <property type="match status" value="1"/>
</dbReference>
<name>A0ABW7EWD6_9BURK</name>
<sequence length="325" mass="36194">MSASSPQELRQSWQDAQGCIHAGPVRQTANGFTVVGCAACGFSHTLPLPTPQELEHIYAHEYYTQEKPLYIERYLEDKAWWDEVYAERYERLEAELPAGRRRLLDIGSGPGLFLAAGRERGWDVMGVEPSERASSYSRDVLKLDVRSMFLTDETAATLGQFDVINLGEVLEHLPDPAGMLRLVHGLLAPGGMLVVLVPNDFNPFQRVLNESMGVAPWWVAPPHHLNYFDTDTLPRLVARCGFEVRHVETTFPIDMFLLMGHHYIGNDTLGRQAHAMRKTLEMNLRAAGASGRALKSQLHQAFAGLGLGREVLAFARKTDDTSSPA</sequence>
<keyword evidence="1" id="KW-0808">Transferase</keyword>
<dbReference type="Pfam" id="PF13489">
    <property type="entry name" value="Methyltransf_23"/>
    <property type="match status" value="1"/>
</dbReference>
<accession>A0ABW7EWD6</accession>
<organism evidence="1 2">
    <name type="scientific">Pelomonas parva</name>
    <dbReference type="NCBI Taxonomy" id="3299032"/>
    <lineage>
        <taxon>Bacteria</taxon>
        <taxon>Pseudomonadati</taxon>
        <taxon>Pseudomonadota</taxon>
        <taxon>Betaproteobacteria</taxon>
        <taxon>Burkholderiales</taxon>
        <taxon>Sphaerotilaceae</taxon>
        <taxon>Roseateles</taxon>
    </lineage>
</organism>
<dbReference type="GO" id="GO:0008168">
    <property type="term" value="F:methyltransferase activity"/>
    <property type="evidence" value="ECO:0007669"/>
    <property type="project" value="UniProtKB-KW"/>
</dbReference>
<evidence type="ECO:0000313" key="2">
    <source>
        <dbReference type="Proteomes" id="UP001606210"/>
    </source>
</evidence>
<keyword evidence="2" id="KW-1185">Reference proteome</keyword>
<dbReference type="RefSeq" id="WP_394475204.1">
    <property type="nucleotide sequence ID" value="NZ_JBIGHV010000001.1"/>
</dbReference>
<evidence type="ECO:0000313" key="1">
    <source>
        <dbReference type="EMBL" id="MFG6428274.1"/>
    </source>
</evidence>
<protein>
    <submittedName>
        <fullName evidence="1">Methyltransferase domain-containing protein</fullName>
    </submittedName>
</protein>
<reference evidence="1 2" key="1">
    <citation type="submission" date="2024-08" db="EMBL/GenBank/DDBJ databases">
        <authorList>
            <person name="Lu H."/>
        </authorList>
    </citation>
    <scope>NUCLEOTIDE SEQUENCE [LARGE SCALE GENOMIC DNA]</scope>
    <source>
        <strain evidence="1 2">LYH14W</strain>
    </source>
</reference>
<dbReference type="PANTHER" id="PTHR43861:SF6">
    <property type="entry name" value="METHYLTRANSFERASE TYPE 11"/>
    <property type="match status" value="1"/>
</dbReference>
<dbReference type="Proteomes" id="UP001606210">
    <property type="component" value="Unassembled WGS sequence"/>
</dbReference>